<accession>A0A3A8J6A2</accession>
<name>A0A3A8J6A2_9BACT</name>
<reference evidence="2" key="1">
    <citation type="submission" date="2018-09" db="EMBL/GenBank/DDBJ databases">
        <authorList>
            <person name="Livingstone P.G."/>
            <person name="Whitworth D.E."/>
        </authorList>
    </citation>
    <scope>NUCLEOTIDE SEQUENCE [LARGE SCALE GENOMIC DNA]</scope>
    <source>
        <strain evidence="2">CA054A</strain>
    </source>
</reference>
<proteinExistence type="predicted"/>
<dbReference type="EMBL" id="RAVZ01000045">
    <property type="protein sequence ID" value="RKG91327.1"/>
    <property type="molecule type" value="Genomic_DNA"/>
</dbReference>
<evidence type="ECO:0000313" key="1">
    <source>
        <dbReference type="EMBL" id="RKG91327.1"/>
    </source>
</evidence>
<sequence>MDSATNACLRNPACYTQTGSDTILPWVGRAARAAAAAHAAQRVLEAADVARIEYLLVECAKKAHFKINEREYGEGKSPDDAECMRQVGKDKAGDPIPRQAELGRMKHERAFKCVQQEILRLFPENISIEPRYGPNGKPGGYSLTNRWTGSMKPDVVTHATGQPGQVQCVYDFKFPCMKSRKENPRSDPDTQDQMTLYKKLGGHCNPAIVTPQLGIIRD</sequence>
<evidence type="ECO:0000313" key="2">
    <source>
        <dbReference type="Proteomes" id="UP000268094"/>
    </source>
</evidence>
<comment type="caution">
    <text evidence="1">The sequence shown here is derived from an EMBL/GenBank/DDBJ whole genome shotgun (WGS) entry which is preliminary data.</text>
</comment>
<organism evidence="1 2">
    <name type="scientific">Corallococcus terminator</name>
    <dbReference type="NCBI Taxonomy" id="2316733"/>
    <lineage>
        <taxon>Bacteria</taxon>
        <taxon>Pseudomonadati</taxon>
        <taxon>Myxococcota</taxon>
        <taxon>Myxococcia</taxon>
        <taxon>Myxococcales</taxon>
        <taxon>Cystobacterineae</taxon>
        <taxon>Myxococcaceae</taxon>
        <taxon>Corallococcus</taxon>
    </lineage>
</organism>
<gene>
    <name evidence="1" type="ORF">D7V88_09460</name>
</gene>
<dbReference type="AlphaFoldDB" id="A0A3A8J6A2"/>
<protein>
    <submittedName>
        <fullName evidence="1">Uncharacterized protein</fullName>
    </submittedName>
</protein>
<dbReference type="Proteomes" id="UP000268094">
    <property type="component" value="Unassembled WGS sequence"/>
</dbReference>
<keyword evidence="2" id="KW-1185">Reference proteome</keyword>